<keyword evidence="4" id="KW-0547">Nucleotide-binding</keyword>
<dbReference type="GO" id="GO:0003723">
    <property type="term" value="F:RNA binding"/>
    <property type="evidence" value="ECO:0007669"/>
    <property type="project" value="InterPro"/>
</dbReference>
<name>A0A2U3NWV3_9MYCO</name>
<evidence type="ECO:0000256" key="7">
    <source>
        <dbReference type="SAM" id="MobiDB-lite"/>
    </source>
</evidence>
<dbReference type="InterPro" id="IPR004042">
    <property type="entry name" value="Intein_endonuc_central"/>
</dbReference>
<keyword evidence="5" id="KW-0067">ATP-binding</keyword>
<feature type="region of interest" description="Disordered" evidence="7">
    <location>
        <begin position="690"/>
        <end position="711"/>
    </location>
</feature>
<organism evidence="9 10">
    <name type="scientific">Mycobacterium rhizamassiliense</name>
    <dbReference type="NCBI Taxonomy" id="1841860"/>
    <lineage>
        <taxon>Bacteria</taxon>
        <taxon>Bacillati</taxon>
        <taxon>Actinomycetota</taxon>
        <taxon>Actinomycetes</taxon>
        <taxon>Mycobacteriales</taxon>
        <taxon>Mycobacteriaceae</taxon>
        <taxon>Mycobacterium</taxon>
    </lineage>
</organism>
<evidence type="ECO:0000313" key="9">
    <source>
        <dbReference type="EMBL" id="SPM35964.1"/>
    </source>
</evidence>
<gene>
    <name evidence="9" type="ORF">MRAB57_3800</name>
</gene>
<dbReference type="Proteomes" id="UP000240988">
    <property type="component" value="Unassembled WGS sequence"/>
</dbReference>
<evidence type="ECO:0000256" key="1">
    <source>
        <dbReference type="ARBA" id="ARBA00004496"/>
    </source>
</evidence>
<feature type="non-terminal residue" evidence="9">
    <location>
        <position position="1"/>
    </location>
</feature>
<dbReference type="Pfam" id="PF14528">
    <property type="entry name" value="LAGLIDADG_3"/>
    <property type="match status" value="1"/>
</dbReference>
<reference evidence="9 10" key="1">
    <citation type="submission" date="2017-01" db="EMBL/GenBank/DDBJ databases">
        <authorList>
            <consortium name="Urmite Genomes"/>
        </authorList>
    </citation>
    <scope>NUCLEOTIDE SEQUENCE [LARGE SCALE GENOMIC DNA]</scope>
    <source>
        <strain evidence="9 10">AB57</strain>
    </source>
</reference>
<dbReference type="InterPro" id="IPR027434">
    <property type="entry name" value="Homing_endonucl"/>
</dbReference>
<dbReference type="Gene3D" id="2.170.16.10">
    <property type="entry name" value="Hedgehog/Intein (Hint) domain"/>
    <property type="match status" value="1"/>
</dbReference>
<dbReference type="SMART" id="SM00322">
    <property type="entry name" value="KH"/>
    <property type="match status" value="1"/>
</dbReference>
<dbReference type="InterPro" id="IPR004087">
    <property type="entry name" value="KH_dom"/>
</dbReference>
<dbReference type="PANTHER" id="PTHR30473">
    <property type="entry name" value="PROTEIN PHOH"/>
    <property type="match status" value="1"/>
</dbReference>
<evidence type="ECO:0000256" key="2">
    <source>
        <dbReference type="ARBA" id="ARBA00010393"/>
    </source>
</evidence>
<accession>A0A2U3NWV3</accession>
<dbReference type="InterPro" id="IPR003714">
    <property type="entry name" value="PhoH"/>
</dbReference>
<evidence type="ECO:0000313" key="10">
    <source>
        <dbReference type="Proteomes" id="UP000240988"/>
    </source>
</evidence>
<dbReference type="Pfam" id="PF02562">
    <property type="entry name" value="PhoH"/>
    <property type="match status" value="2"/>
</dbReference>
<dbReference type="AlphaFoldDB" id="A0A2U3NWV3"/>
<proteinExistence type="inferred from homology"/>
<dbReference type="SUPFAM" id="SSF51294">
    <property type="entry name" value="Hedgehog/intein (Hint) domain"/>
    <property type="match status" value="1"/>
</dbReference>
<dbReference type="InterPro" id="IPR004860">
    <property type="entry name" value="LAGLIDADG_dom"/>
</dbReference>
<dbReference type="PANTHER" id="PTHR30473:SF1">
    <property type="entry name" value="PHOH-LIKE PROTEIN"/>
    <property type="match status" value="1"/>
</dbReference>
<dbReference type="Gene3D" id="3.30.1370.10">
    <property type="entry name" value="K Homology domain, type 1"/>
    <property type="match status" value="1"/>
</dbReference>
<dbReference type="GO" id="GO:0005524">
    <property type="term" value="F:ATP binding"/>
    <property type="evidence" value="ECO:0007669"/>
    <property type="project" value="UniProtKB-KW"/>
</dbReference>
<dbReference type="InterPro" id="IPR027417">
    <property type="entry name" value="P-loop_NTPase"/>
</dbReference>
<dbReference type="PROSITE" id="PS50819">
    <property type="entry name" value="INTEIN_ENDONUCLEASE"/>
    <property type="match status" value="1"/>
</dbReference>
<dbReference type="SUPFAM" id="SSF54791">
    <property type="entry name" value="Eukaryotic type KH-domain (KH-domain type I)"/>
    <property type="match status" value="1"/>
</dbReference>
<evidence type="ECO:0000256" key="3">
    <source>
        <dbReference type="ARBA" id="ARBA00022490"/>
    </source>
</evidence>
<dbReference type="Gene3D" id="3.40.50.300">
    <property type="entry name" value="P-loop containing nucleotide triphosphate hydrolases"/>
    <property type="match status" value="2"/>
</dbReference>
<evidence type="ECO:0000256" key="4">
    <source>
        <dbReference type="ARBA" id="ARBA00022741"/>
    </source>
</evidence>
<sequence length="711" mass="77286">VTPRETSAADASGALQADAQVRSSIDVPPDLVMGLLGSADENLRALERTLNADLHVRGNTVTLSGEPADVALAERAVSELIAIVAARQPLTPEVVRHSVAMLAGTGDESPAEVLTLDILARRGKTIRPKTLNQKRYVDAIDANTIVFGVGPAGTGKTYLAMAKAVHALQSKQVSRIILTRPAVEAGERLGFLPGTLSEKIDPYLRPLYDALYDMMDPELVPKLMSAGVIEVAPLAYMRGRAQPVFTKVLTPSGFRPIGELMVGDYVIGSDGQPTEILGVHPQGFKEIYRIYTQDRSSTLASGDHLWSVYTRSDRRRGKPARVLQTKEMIGNLRAAHYRRYELPLLSAPVAFAARAVPLHPYALGLLLGDGCLTCATTPSFATNDPELAEALGRLIPGIEVRRKSAVDYILNRIRRPGGPTTRANPVTAALRQLDLAGTRSDTKFVPRNYLLNSPDVRLAVLQGLLDSDGGPVTQQARTCRIQFTTVSDRLRDDVIFLVQSLGGVVYPRTRPAAGRAPGLAGGREVRHRYDSHILDIRLPEGLVPFRLQRKAAKYDAARGARPMRFIDRIEPAGTEEAVCIQVAAEDSLYVTEDFLLTHNTLNSAFIVLDEAQNTTAEQMKMFLTRLGFGSKIVVTGDITQIDLPGGARSGLRSAIDILDNVDDIHIAELTSVDVVRHRLVSEIVDAYARHEEPGSGTNRAARRASSARSRR</sequence>
<evidence type="ECO:0000256" key="6">
    <source>
        <dbReference type="ARBA" id="ARBA00039970"/>
    </source>
</evidence>
<comment type="similarity">
    <text evidence="2">Belongs to the PhoH family.</text>
</comment>
<dbReference type="InterPro" id="IPR036844">
    <property type="entry name" value="Hint_dom_sf"/>
</dbReference>
<dbReference type="GO" id="GO:0005829">
    <property type="term" value="C:cytosol"/>
    <property type="evidence" value="ECO:0007669"/>
    <property type="project" value="TreeGrafter"/>
</dbReference>
<keyword evidence="3" id="KW-0963">Cytoplasm</keyword>
<dbReference type="Gene3D" id="3.10.28.10">
    <property type="entry name" value="Homing endonucleases"/>
    <property type="match status" value="1"/>
</dbReference>
<dbReference type="SUPFAM" id="SSF55608">
    <property type="entry name" value="Homing endonucleases"/>
    <property type="match status" value="1"/>
</dbReference>
<dbReference type="GO" id="GO:0004519">
    <property type="term" value="F:endonuclease activity"/>
    <property type="evidence" value="ECO:0007669"/>
    <property type="project" value="InterPro"/>
</dbReference>
<dbReference type="STRING" id="1841860.GCA_900157375_03803"/>
<dbReference type="CDD" id="cd00081">
    <property type="entry name" value="Hint"/>
    <property type="match status" value="1"/>
</dbReference>
<dbReference type="EMBL" id="FUFA01000005">
    <property type="protein sequence ID" value="SPM35964.1"/>
    <property type="molecule type" value="Genomic_DNA"/>
</dbReference>
<feature type="domain" description="DOD-type homing endonuclease" evidence="8">
    <location>
        <begin position="362"/>
        <end position="503"/>
    </location>
</feature>
<dbReference type="InterPro" id="IPR036612">
    <property type="entry name" value="KH_dom_type_1_sf"/>
</dbReference>
<keyword evidence="10" id="KW-1185">Reference proteome</keyword>
<dbReference type="InterPro" id="IPR051451">
    <property type="entry name" value="PhoH2-like"/>
</dbReference>
<dbReference type="SUPFAM" id="SSF52540">
    <property type="entry name" value="P-loop containing nucleoside triphosphate hydrolases"/>
    <property type="match status" value="2"/>
</dbReference>
<evidence type="ECO:0000259" key="8">
    <source>
        <dbReference type="PROSITE" id="PS50819"/>
    </source>
</evidence>
<evidence type="ECO:0000256" key="5">
    <source>
        <dbReference type="ARBA" id="ARBA00022840"/>
    </source>
</evidence>
<comment type="subcellular location">
    <subcellularLocation>
        <location evidence="1">Cytoplasm</location>
    </subcellularLocation>
</comment>
<protein>
    <recommendedName>
        <fullName evidence="6">PhoH-like protein</fullName>
    </recommendedName>
</protein>